<keyword evidence="4 7" id="KW-1133">Transmembrane helix</keyword>
<dbReference type="Pfam" id="PF00069">
    <property type="entry name" value="Pkinase"/>
    <property type="match status" value="1"/>
</dbReference>
<evidence type="ECO:0000259" key="8">
    <source>
        <dbReference type="PROSITE" id="PS50011"/>
    </source>
</evidence>
<evidence type="ECO:0000256" key="4">
    <source>
        <dbReference type="ARBA" id="ARBA00022989"/>
    </source>
</evidence>
<dbReference type="PROSITE" id="PS50011">
    <property type="entry name" value="PROTEIN_KINASE_DOM"/>
    <property type="match status" value="1"/>
</dbReference>
<dbReference type="CDD" id="cd06186">
    <property type="entry name" value="NOX_Duox_like_FAD_NADP"/>
    <property type="match status" value="1"/>
</dbReference>
<dbReference type="InterPro" id="IPR039261">
    <property type="entry name" value="FNR_nucleotide-bd"/>
</dbReference>
<dbReference type="PANTHER" id="PTHR32361:SF26">
    <property type="entry name" value="FAD-BINDING 8 DOMAIN-CONTAINING PROTEIN-RELATED"/>
    <property type="match status" value="1"/>
</dbReference>
<comment type="caution">
    <text evidence="10">The sequence shown here is derived from an EMBL/GenBank/DDBJ whole genome shotgun (WGS) entry which is preliminary data.</text>
</comment>
<gene>
    <name evidence="10" type="ORF">PCL_07460</name>
</gene>
<feature type="transmembrane region" description="Helical" evidence="7">
    <location>
        <begin position="405"/>
        <end position="426"/>
    </location>
</feature>
<name>A0A2U3DS13_PURLI</name>
<dbReference type="GO" id="GO:0005886">
    <property type="term" value="C:plasma membrane"/>
    <property type="evidence" value="ECO:0007669"/>
    <property type="project" value="TreeGrafter"/>
</dbReference>
<feature type="domain" description="FAD-binding FR-type" evidence="9">
    <location>
        <begin position="501"/>
        <end position="683"/>
    </location>
</feature>
<feature type="transmembrane region" description="Helical" evidence="7">
    <location>
        <begin position="506"/>
        <end position="526"/>
    </location>
</feature>
<sequence>MPANRITQLFTHGTTQRSPPTTPISVNGISAASHVLPKSKAVVEKATGFKDKDKPSRGLLPGIDSARSITTEPTETGKPWGEYGELYKLNDLEGKASVAIRKSAPRTLVIIQTFTNQGAESPVRKRLEHKNICTIIKNFTDSNKIYTVFEHLDLTWEHIINCFEFPSELQLAALLGQLLDGLIFLKSQQLVHGNLLPRTVWVNRRGLVKLARCSSYKTLDSELLKQDINSFKDLLFLLLQKNKGPGLEGNRWIDSAKVISFVELTASEVQAKNSKLTPETLRKHALFMEPKQDELWQESILDLVEKAHVDILTVIAGHGNRRAIRHSLSIGAPDLVLYRPPSFWLIYGVLLQRHSMLGPWGIVATLCSLLYIAANVCCLCLTISVEKNAAHRVSLASTREASVRAAYLALVNAIPLYLSPNISYLADLFGLGLSDFRALHRACGVLCSLLFLFHVATQVWEQTLAKKELRLDLDTLLAVTSHLAIIILPAARLFVEWVLDSSVYELYIRVHQLLAMVVGYSTLRYLLPLPGLDPRYLYAYGALSGLLNLVHSSMVVYRNKAHGCHWTTATFRRDGRSVHAIVRLSRPLRVSPGQYVQLWVPRVQLLSSHPFAVLSSSTAIRADTLEFLIEPRKGFTRRLWRKLDTDGVEAKPGSSVWVCSKNSDSECTHWAMYTGPHGQTVDCHGYSTVFLVASGFGIVPILTYLNGLTRRNPLSCTRRIRLVWVQHGLESDLLLAQINKALVKDSTERRIRILIYKDAHIRNRDNGNERRNLAEADSEEGTTYTGRVTTSTKQIDMLQVLNDESIFEDPTQCHSDFEEDGEKDGENFLVLVSATPWVRDKLKHAVSKSAKRITLKQLDYQIEEEPVDAVSQVSSIAAGRAAVVDISRLLFERLRQ</sequence>
<dbReference type="GO" id="GO:0004672">
    <property type="term" value="F:protein kinase activity"/>
    <property type="evidence" value="ECO:0007669"/>
    <property type="project" value="InterPro"/>
</dbReference>
<evidence type="ECO:0000313" key="11">
    <source>
        <dbReference type="Proteomes" id="UP000245956"/>
    </source>
</evidence>
<evidence type="ECO:0000256" key="7">
    <source>
        <dbReference type="SAM" id="Phobius"/>
    </source>
</evidence>
<feature type="domain" description="Protein kinase" evidence="8">
    <location>
        <begin position="72"/>
        <end position="417"/>
    </location>
</feature>
<dbReference type="InterPro" id="IPR051410">
    <property type="entry name" value="Ferric/Cupric_Reductase"/>
</dbReference>
<dbReference type="GO" id="GO:0005524">
    <property type="term" value="F:ATP binding"/>
    <property type="evidence" value="ECO:0007669"/>
    <property type="project" value="InterPro"/>
</dbReference>
<feature type="transmembrane region" description="Helical" evidence="7">
    <location>
        <begin position="538"/>
        <end position="557"/>
    </location>
</feature>
<dbReference type="Gene3D" id="3.40.50.80">
    <property type="entry name" value="Nucleotide-binding domain of ferredoxin-NADP reductase (FNR) module"/>
    <property type="match status" value="1"/>
</dbReference>
<dbReference type="GO" id="GO:0006879">
    <property type="term" value="P:intracellular iron ion homeostasis"/>
    <property type="evidence" value="ECO:0007669"/>
    <property type="project" value="TreeGrafter"/>
</dbReference>
<dbReference type="Proteomes" id="UP000245956">
    <property type="component" value="Unassembled WGS sequence"/>
</dbReference>
<dbReference type="GO" id="GO:0015677">
    <property type="term" value="P:copper ion import"/>
    <property type="evidence" value="ECO:0007669"/>
    <property type="project" value="TreeGrafter"/>
</dbReference>
<dbReference type="AlphaFoldDB" id="A0A2U3DS13"/>
<evidence type="ECO:0000313" key="10">
    <source>
        <dbReference type="EMBL" id="PWI65048.1"/>
    </source>
</evidence>
<keyword evidence="3 7" id="KW-0812">Transmembrane</keyword>
<feature type="transmembrane region" description="Helical" evidence="7">
    <location>
        <begin position="438"/>
        <end position="456"/>
    </location>
</feature>
<dbReference type="SUPFAM" id="SSF56112">
    <property type="entry name" value="Protein kinase-like (PK-like)"/>
    <property type="match status" value="1"/>
</dbReference>
<keyword evidence="6 7" id="KW-0472">Membrane</keyword>
<dbReference type="Pfam" id="PF01794">
    <property type="entry name" value="Ferric_reduct"/>
    <property type="match status" value="1"/>
</dbReference>
<dbReference type="GO" id="GO:0006826">
    <property type="term" value="P:iron ion transport"/>
    <property type="evidence" value="ECO:0007669"/>
    <property type="project" value="TreeGrafter"/>
</dbReference>
<keyword evidence="2" id="KW-0813">Transport</keyword>
<proteinExistence type="predicted"/>
<feature type="transmembrane region" description="Helical" evidence="7">
    <location>
        <begin position="476"/>
        <end position="494"/>
    </location>
</feature>
<dbReference type="InterPro" id="IPR011009">
    <property type="entry name" value="Kinase-like_dom_sf"/>
</dbReference>
<keyword evidence="5" id="KW-0406">Ion transport</keyword>
<dbReference type="SUPFAM" id="SSF52343">
    <property type="entry name" value="Ferredoxin reductase-like, C-terminal NADP-linked domain"/>
    <property type="match status" value="1"/>
</dbReference>
<evidence type="ECO:0000259" key="9">
    <source>
        <dbReference type="PROSITE" id="PS51384"/>
    </source>
</evidence>
<evidence type="ECO:0000256" key="6">
    <source>
        <dbReference type="ARBA" id="ARBA00023136"/>
    </source>
</evidence>
<dbReference type="InterPro" id="IPR013130">
    <property type="entry name" value="Fe3_Rdtase_TM_dom"/>
</dbReference>
<evidence type="ECO:0000256" key="2">
    <source>
        <dbReference type="ARBA" id="ARBA00022448"/>
    </source>
</evidence>
<dbReference type="Gene3D" id="1.10.510.10">
    <property type="entry name" value="Transferase(Phosphotransferase) domain 1"/>
    <property type="match status" value="1"/>
</dbReference>
<evidence type="ECO:0008006" key="12">
    <source>
        <dbReference type="Google" id="ProtNLM"/>
    </source>
</evidence>
<dbReference type="PANTHER" id="PTHR32361">
    <property type="entry name" value="FERRIC/CUPRIC REDUCTASE TRANSMEMBRANE COMPONENT"/>
    <property type="match status" value="1"/>
</dbReference>
<reference evidence="10 11" key="1">
    <citation type="journal article" date="2016" name="Front. Microbiol.">
        <title>Genome and transcriptome sequences reveal the specific parasitism of the nematophagous Purpureocillium lilacinum 36-1.</title>
        <authorList>
            <person name="Xie J."/>
            <person name="Li S."/>
            <person name="Mo C."/>
            <person name="Xiao X."/>
            <person name="Peng D."/>
            <person name="Wang G."/>
            <person name="Xiao Y."/>
        </authorList>
    </citation>
    <scope>NUCLEOTIDE SEQUENCE [LARGE SCALE GENOMIC DNA]</scope>
    <source>
        <strain evidence="10 11">36-1</strain>
    </source>
</reference>
<feature type="transmembrane region" description="Helical" evidence="7">
    <location>
        <begin position="360"/>
        <end position="385"/>
    </location>
</feature>
<evidence type="ECO:0000256" key="3">
    <source>
        <dbReference type="ARBA" id="ARBA00022692"/>
    </source>
</evidence>
<evidence type="ECO:0000256" key="1">
    <source>
        <dbReference type="ARBA" id="ARBA00004141"/>
    </source>
</evidence>
<dbReference type="InterPro" id="IPR017927">
    <property type="entry name" value="FAD-bd_FR_type"/>
</dbReference>
<accession>A0A2U3DS13</accession>
<dbReference type="EMBL" id="LCWV01000039">
    <property type="protein sequence ID" value="PWI65048.1"/>
    <property type="molecule type" value="Genomic_DNA"/>
</dbReference>
<dbReference type="InterPro" id="IPR000719">
    <property type="entry name" value="Prot_kinase_dom"/>
</dbReference>
<dbReference type="GO" id="GO:0000293">
    <property type="term" value="F:ferric-chelate reductase activity"/>
    <property type="evidence" value="ECO:0007669"/>
    <property type="project" value="TreeGrafter"/>
</dbReference>
<comment type="subcellular location">
    <subcellularLocation>
        <location evidence="1">Membrane</location>
        <topology evidence="1">Multi-pass membrane protein</topology>
    </subcellularLocation>
</comment>
<protein>
    <recommendedName>
        <fullName evidence="12">FAD-binding FR-type domain-containing protein</fullName>
    </recommendedName>
</protein>
<dbReference type="PROSITE" id="PS51384">
    <property type="entry name" value="FAD_FR"/>
    <property type="match status" value="1"/>
</dbReference>
<evidence type="ECO:0000256" key="5">
    <source>
        <dbReference type="ARBA" id="ARBA00023065"/>
    </source>
</evidence>
<dbReference type="Pfam" id="PF08022">
    <property type="entry name" value="FAD_binding_8"/>
    <property type="match status" value="1"/>
</dbReference>
<organism evidence="10 11">
    <name type="scientific">Purpureocillium lilacinum</name>
    <name type="common">Paecilomyces lilacinus</name>
    <dbReference type="NCBI Taxonomy" id="33203"/>
    <lineage>
        <taxon>Eukaryota</taxon>
        <taxon>Fungi</taxon>
        <taxon>Dikarya</taxon>
        <taxon>Ascomycota</taxon>
        <taxon>Pezizomycotina</taxon>
        <taxon>Sordariomycetes</taxon>
        <taxon>Hypocreomycetidae</taxon>
        <taxon>Hypocreales</taxon>
        <taxon>Ophiocordycipitaceae</taxon>
        <taxon>Purpureocillium</taxon>
    </lineage>
</organism>
<dbReference type="InterPro" id="IPR013112">
    <property type="entry name" value="FAD-bd_8"/>
</dbReference>